<name>A0A644ZUR2_9ZZZZ</name>
<accession>A0A644ZUR2</accession>
<gene>
    <name evidence="1" type="ORF">SDC9_91391</name>
</gene>
<dbReference type="EMBL" id="VSSQ01010584">
    <property type="protein sequence ID" value="MPM44710.1"/>
    <property type="molecule type" value="Genomic_DNA"/>
</dbReference>
<evidence type="ECO:0000313" key="1">
    <source>
        <dbReference type="EMBL" id="MPM44710.1"/>
    </source>
</evidence>
<dbReference type="AlphaFoldDB" id="A0A644ZUR2"/>
<organism evidence="1">
    <name type="scientific">bioreactor metagenome</name>
    <dbReference type="NCBI Taxonomy" id="1076179"/>
    <lineage>
        <taxon>unclassified sequences</taxon>
        <taxon>metagenomes</taxon>
        <taxon>ecological metagenomes</taxon>
    </lineage>
</organism>
<reference evidence="1" key="1">
    <citation type="submission" date="2019-08" db="EMBL/GenBank/DDBJ databases">
        <authorList>
            <person name="Kucharzyk K."/>
            <person name="Murdoch R.W."/>
            <person name="Higgins S."/>
            <person name="Loffler F."/>
        </authorList>
    </citation>
    <scope>NUCLEOTIDE SEQUENCE</scope>
</reference>
<comment type="caution">
    <text evidence="1">The sequence shown here is derived from an EMBL/GenBank/DDBJ whole genome shotgun (WGS) entry which is preliminary data.</text>
</comment>
<protein>
    <submittedName>
        <fullName evidence="1">Uncharacterized protein</fullName>
    </submittedName>
</protein>
<proteinExistence type="predicted"/>
<sequence>MGNPLHLIGSWGSGADRHALVELHGIAGDNLASRRLCQQHAQSCLARGGGPPHCEDLRLHVR</sequence>